<organism evidence="9 10">
    <name type="scientific">Nocardia rhizosphaerihabitans</name>
    <dbReference type="NCBI Taxonomy" id="1691570"/>
    <lineage>
        <taxon>Bacteria</taxon>
        <taxon>Bacillati</taxon>
        <taxon>Actinomycetota</taxon>
        <taxon>Actinomycetes</taxon>
        <taxon>Mycobacteriales</taxon>
        <taxon>Nocardiaceae</taxon>
        <taxon>Nocardia</taxon>
    </lineage>
</organism>
<dbReference type="InterPro" id="IPR036388">
    <property type="entry name" value="WH-like_DNA-bd_sf"/>
</dbReference>
<evidence type="ECO:0000259" key="8">
    <source>
        <dbReference type="Pfam" id="PF01035"/>
    </source>
</evidence>
<keyword evidence="2 9" id="KW-0489">Methyltransferase</keyword>
<dbReference type="SUPFAM" id="SSF46767">
    <property type="entry name" value="Methylated DNA-protein cysteine methyltransferase, C-terminal domain"/>
    <property type="match status" value="1"/>
</dbReference>
<name>A0ABQ2L1U1_9NOCA</name>
<evidence type="ECO:0000256" key="3">
    <source>
        <dbReference type="ARBA" id="ARBA00022679"/>
    </source>
</evidence>
<comment type="caution">
    <text evidence="9">The sequence shown here is derived from an EMBL/GenBank/DDBJ whole genome shotgun (WGS) entry which is preliminary data.</text>
</comment>
<dbReference type="InterPro" id="IPR036217">
    <property type="entry name" value="MethylDNA_cys_MeTrfase_DNAb"/>
</dbReference>
<keyword evidence="4" id="KW-0227">DNA damage</keyword>
<dbReference type="InterPro" id="IPR001497">
    <property type="entry name" value="MethylDNA_cys_MeTrfase_AS"/>
</dbReference>
<keyword evidence="5" id="KW-0234">DNA repair</keyword>
<protein>
    <submittedName>
        <fullName evidence="9">Methylated-DNA--protein-cysteine methyltransferase</fullName>
    </submittedName>
</protein>
<dbReference type="GO" id="GO:0032259">
    <property type="term" value="P:methylation"/>
    <property type="evidence" value="ECO:0007669"/>
    <property type="project" value="UniProtKB-KW"/>
</dbReference>
<evidence type="ECO:0000313" key="9">
    <source>
        <dbReference type="EMBL" id="GGN99198.1"/>
    </source>
</evidence>
<dbReference type="Gene3D" id="1.10.10.10">
    <property type="entry name" value="Winged helix-like DNA-binding domain superfamily/Winged helix DNA-binding domain"/>
    <property type="match status" value="1"/>
</dbReference>
<dbReference type="GO" id="GO:0008168">
    <property type="term" value="F:methyltransferase activity"/>
    <property type="evidence" value="ECO:0007669"/>
    <property type="project" value="UniProtKB-KW"/>
</dbReference>
<dbReference type="PANTHER" id="PTHR10815">
    <property type="entry name" value="METHYLATED-DNA--PROTEIN-CYSTEINE METHYLTRANSFERASE"/>
    <property type="match status" value="1"/>
</dbReference>
<comment type="catalytic activity">
    <reaction evidence="6">
        <text>a 6-O-methyl-2'-deoxyguanosine in DNA + L-cysteinyl-[protein] = S-methyl-L-cysteinyl-[protein] + a 2'-deoxyguanosine in DNA</text>
        <dbReference type="Rhea" id="RHEA:24000"/>
        <dbReference type="Rhea" id="RHEA-COMP:10131"/>
        <dbReference type="Rhea" id="RHEA-COMP:10132"/>
        <dbReference type="Rhea" id="RHEA-COMP:11367"/>
        <dbReference type="Rhea" id="RHEA-COMP:11368"/>
        <dbReference type="ChEBI" id="CHEBI:29950"/>
        <dbReference type="ChEBI" id="CHEBI:82612"/>
        <dbReference type="ChEBI" id="CHEBI:85445"/>
        <dbReference type="ChEBI" id="CHEBI:85448"/>
        <dbReference type="EC" id="2.1.1.63"/>
    </reaction>
</comment>
<comment type="catalytic activity">
    <reaction evidence="1">
        <text>a 4-O-methyl-thymidine in DNA + L-cysteinyl-[protein] = a thymidine in DNA + S-methyl-L-cysteinyl-[protein]</text>
        <dbReference type="Rhea" id="RHEA:53428"/>
        <dbReference type="Rhea" id="RHEA-COMP:10131"/>
        <dbReference type="Rhea" id="RHEA-COMP:10132"/>
        <dbReference type="Rhea" id="RHEA-COMP:13555"/>
        <dbReference type="Rhea" id="RHEA-COMP:13556"/>
        <dbReference type="ChEBI" id="CHEBI:29950"/>
        <dbReference type="ChEBI" id="CHEBI:82612"/>
        <dbReference type="ChEBI" id="CHEBI:137386"/>
        <dbReference type="ChEBI" id="CHEBI:137387"/>
        <dbReference type="EC" id="2.1.1.63"/>
    </reaction>
</comment>
<evidence type="ECO:0000256" key="6">
    <source>
        <dbReference type="ARBA" id="ARBA00049348"/>
    </source>
</evidence>
<dbReference type="Proteomes" id="UP000658127">
    <property type="component" value="Unassembled WGS sequence"/>
</dbReference>
<accession>A0ABQ2L1U1</accession>
<keyword evidence="10" id="KW-1185">Reference proteome</keyword>
<dbReference type="Pfam" id="PF01035">
    <property type="entry name" value="DNA_binding_1"/>
    <property type="match status" value="1"/>
</dbReference>
<dbReference type="NCBIfam" id="TIGR00589">
    <property type="entry name" value="ogt"/>
    <property type="match status" value="1"/>
</dbReference>
<feature type="domain" description="Methylated-DNA-[protein]-cysteine S-methyltransferase DNA binding" evidence="8">
    <location>
        <begin position="124"/>
        <end position="205"/>
    </location>
</feature>
<dbReference type="PROSITE" id="PS00374">
    <property type="entry name" value="MGMT"/>
    <property type="match status" value="1"/>
</dbReference>
<feature type="region of interest" description="Disordered" evidence="7">
    <location>
        <begin position="1"/>
        <end position="29"/>
    </location>
</feature>
<dbReference type="InterPro" id="IPR036631">
    <property type="entry name" value="MGMT_N_sf"/>
</dbReference>
<evidence type="ECO:0000313" key="10">
    <source>
        <dbReference type="Proteomes" id="UP000658127"/>
    </source>
</evidence>
<evidence type="ECO:0000256" key="4">
    <source>
        <dbReference type="ARBA" id="ARBA00022763"/>
    </source>
</evidence>
<evidence type="ECO:0000256" key="5">
    <source>
        <dbReference type="ARBA" id="ARBA00023204"/>
    </source>
</evidence>
<dbReference type="InterPro" id="IPR014048">
    <property type="entry name" value="MethylDNA_cys_MeTrfase_DNA-bd"/>
</dbReference>
<evidence type="ECO:0000256" key="2">
    <source>
        <dbReference type="ARBA" id="ARBA00022603"/>
    </source>
</evidence>
<sequence length="215" mass="22795">MNPDSAGRSPRERRVEPESVTGSAHTVIMSSGTRTEPVAAALFDTAIGLCAIAWHGETVVRFQLPEASEEETLARITRPLDGVPVVEDEPGPAITAAIAGIRAHLEGTVDPLRWIDVDLRGVPEFHRAVYAVTREIDPGHTLSYGDIATRLGAPGSAQAVGQALGRNPVPLIIPCHRVLAADHALHGFSAPGGIGTKARLLEIERTPGFGEPMLF</sequence>
<dbReference type="SUPFAM" id="SSF53155">
    <property type="entry name" value="Methylated DNA-protein cysteine methyltransferase domain"/>
    <property type="match status" value="1"/>
</dbReference>
<gene>
    <name evidence="9" type="ORF">GCM10011610_66930</name>
</gene>
<dbReference type="CDD" id="cd06445">
    <property type="entry name" value="ATase"/>
    <property type="match status" value="1"/>
</dbReference>
<dbReference type="EMBL" id="BMNE01000012">
    <property type="protein sequence ID" value="GGN99198.1"/>
    <property type="molecule type" value="Genomic_DNA"/>
</dbReference>
<dbReference type="PANTHER" id="PTHR10815:SF5">
    <property type="entry name" value="METHYLATED-DNA--PROTEIN-CYSTEINE METHYLTRANSFERASE"/>
    <property type="match status" value="1"/>
</dbReference>
<reference evidence="10" key="1">
    <citation type="journal article" date="2019" name="Int. J. Syst. Evol. Microbiol.">
        <title>The Global Catalogue of Microorganisms (GCM) 10K type strain sequencing project: providing services to taxonomists for standard genome sequencing and annotation.</title>
        <authorList>
            <consortium name="The Broad Institute Genomics Platform"/>
            <consortium name="The Broad Institute Genome Sequencing Center for Infectious Disease"/>
            <person name="Wu L."/>
            <person name="Ma J."/>
        </authorList>
    </citation>
    <scope>NUCLEOTIDE SEQUENCE [LARGE SCALE GENOMIC DNA]</scope>
    <source>
        <strain evidence="10">CGMCC 4.7329</strain>
    </source>
</reference>
<evidence type="ECO:0000256" key="7">
    <source>
        <dbReference type="SAM" id="MobiDB-lite"/>
    </source>
</evidence>
<keyword evidence="3" id="KW-0808">Transferase</keyword>
<evidence type="ECO:0000256" key="1">
    <source>
        <dbReference type="ARBA" id="ARBA00001286"/>
    </source>
</evidence>
<proteinExistence type="predicted"/>